<dbReference type="PANTHER" id="PTHR34391">
    <property type="entry name" value="UPF0658 GOLGI APPARATUS MEMBRANE PROTEIN C1952.10C-RELATED"/>
    <property type="match status" value="1"/>
</dbReference>
<protein>
    <submittedName>
        <fullName evidence="3">Uncharacterized protein</fullName>
    </submittedName>
</protein>
<feature type="compositionally biased region" description="Polar residues" evidence="1">
    <location>
        <begin position="541"/>
        <end position="560"/>
    </location>
</feature>
<keyword evidence="4" id="KW-1185">Reference proteome</keyword>
<accession>A0A9P6KJ11</accession>
<keyword evidence="2" id="KW-0812">Transmembrane</keyword>
<feature type="compositionally biased region" description="Low complexity" evidence="1">
    <location>
        <begin position="30"/>
        <end position="53"/>
    </location>
</feature>
<feature type="transmembrane region" description="Helical" evidence="2">
    <location>
        <begin position="1343"/>
        <end position="1364"/>
    </location>
</feature>
<feature type="compositionally biased region" description="Polar residues" evidence="1">
    <location>
        <begin position="637"/>
        <end position="649"/>
    </location>
</feature>
<dbReference type="PANTHER" id="PTHR34391:SF2">
    <property type="entry name" value="TRP C-TERMINAL DOMAIN-CONTAINING PROTEIN"/>
    <property type="match status" value="1"/>
</dbReference>
<evidence type="ECO:0000313" key="4">
    <source>
        <dbReference type="Proteomes" id="UP000780801"/>
    </source>
</evidence>
<feature type="region of interest" description="Disordered" evidence="1">
    <location>
        <begin position="984"/>
        <end position="1012"/>
    </location>
</feature>
<feature type="compositionally biased region" description="Basic and acidic residues" evidence="1">
    <location>
        <begin position="454"/>
        <end position="479"/>
    </location>
</feature>
<feature type="region of interest" description="Disordered" evidence="1">
    <location>
        <begin position="139"/>
        <end position="173"/>
    </location>
</feature>
<feature type="compositionally biased region" description="Polar residues" evidence="1">
    <location>
        <begin position="430"/>
        <end position="446"/>
    </location>
</feature>
<feature type="compositionally biased region" description="Low complexity" evidence="1">
    <location>
        <begin position="603"/>
        <end position="618"/>
    </location>
</feature>
<organism evidence="3 4">
    <name type="scientific">Lunasporangiospora selenospora</name>
    <dbReference type="NCBI Taxonomy" id="979761"/>
    <lineage>
        <taxon>Eukaryota</taxon>
        <taxon>Fungi</taxon>
        <taxon>Fungi incertae sedis</taxon>
        <taxon>Mucoromycota</taxon>
        <taxon>Mortierellomycotina</taxon>
        <taxon>Mortierellomycetes</taxon>
        <taxon>Mortierellales</taxon>
        <taxon>Mortierellaceae</taxon>
        <taxon>Lunasporangiospora</taxon>
    </lineage>
</organism>
<dbReference type="EMBL" id="JAABOA010000004">
    <property type="protein sequence ID" value="KAF9586733.1"/>
    <property type="molecule type" value="Genomic_DNA"/>
</dbReference>
<feature type="transmembrane region" description="Helical" evidence="2">
    <location>
        <begin position="1117"/>
        <end position="1138"/>
    </location>
</feature>
<keyword evidence="2" id="KW-0472">Membrane</keyword>
<feature type="transmembrane region" description="Helical" evidence="2">
    <location>
        <begin position="1270"/>
        <end position="1291"/>
    </location>
</feature>
<evidence type="ECO:0000313" key="3">
    <source>
        <dbReference type="EMBL" id="KAF9586733.1"/>
    </source>
</evidence>
<comment type="caution">
    <text evidence="3">The sequence shown here is derived from an EMBL/GenBank/DDBJ whole genome shotgun (WGS) entry which is preliminary data.</text>
</comment>
<dbReference type="InterPro" id="IPR040410">
    <property type="entry name" value="UPF0658_Golgi"/>
</dbReference>
<feature type="compositionally biased region" description="Basic and acidic residues" evidence="1">
    <location>
        <begin position="984"/>
        <end position="1003"/>
    </location>
</feature>
<feature type="transmembrane region" description="Helical" evidence="2">
    <location>
        <begin position="1190"/>
        <end position="1214"/>
    </location>
</feature>
<keyword evidence="2" id="KW-1133">Transmembrane helix</keyword>
<feature type="compositionally biased region" description="Polar residues" evidence="1">
    <location>
        <begin position="572"/>
        <end position="591"/>
    </location>
</feature>
<feature type="region of interest" description="Disordered" evidence="1">
    <location>
        <begin position="1"/>
        <end position="62"/>
    </location>
</feature>
<feature type="transmembrane region" description="Helical" evidence="2">
    <location>
        <begin position="1240"/>
        <end position="1258"/>
    </location>
</feature>
<feature type="transmembrane region" description="Helical" evidence="2">
    <location>
        <begin position="1298"/>
        <end position="1316"/>
    </location>
</feature>
<feature type="compositionally biased region" description="Basic and acidic residues" evidence="1">
    <location>
        <begin position="562"/>
        <end position="571"/>
    </location>
</feature>
<evidence type="ECO:0000256" key="1">
    <source>
        <dbReference type="SAM" id="MobiDB-lite"/>
    </source>
</evidence>
<sequence length="1541" mass="172547">MDQSLQNVDKVQSDSVLLPHNGTEAIIANPQSAPASSPSSSSSSSKNASPLSATGATSLGNAFQNTARVIERSSSRIWKSKNLFATNAAASPKKMPWVAVAQSIARRESQRLQRSKSKFKNRGKGAVKENEILEAMKAANRQGNNRNSQVQHGSRALPTNRMHPLHERTDGNDKLDDASTLAARTFFEQGQLQAFKRSLRSSSFDCGSSSIKNHSTRSSVYRFSNPLTPPNPYRFSHQNRHQHQDSVNSMQQFYYQYTPSFLEEEEEREREDRGSDRAESLRLRLRQHYIDDGRGDDEINRVGARRGSEDSRFYTGEKAPQHYEHYPVETVFPCFQEHPDEYQIDYHDLQRLQYLQQQYQGYAGTDYENAQSFYYDGYPQHQEHISGQHPQPFDQTAHHPFQEWPPTENHHQVYASLSRDPQAVGHVRDSSSSMPDRSTTELSTKIANEEEEYEHQPRYTAGDHKQETLATATEERDTEGGNGGGVEEEEGGHSATKRQSEGKGKGKDKGIDRRMDDAAQLISHKAGHQQDSWMEFGPAATGTSTSVTHLQEGCGSTSMTEEIAKGHERSQRPTQVQRSAKATMPQRQTDPQELYKYTTKGQSTSASSSSSSLSSQPVPSSPLNPKLSTRRPPVENPSPNYTNTGSVDQRLNPLYLRTPPQPRLNLLSLRPTINPNKSSGFVSYPSSPSNSFVSAPSPSTTISTAAASTVTERSSATTATGATVATSATATATADDNTVGAPSPGAATLPYRNRYSYHSGYPTSGPFTGWMPAWTDMGAYSEMSHGLPLPPDYRQRSHPDSYDFYHREYRLSMYQQWQEEIQSRHERHLQKLPQPSATYPRSPEPAFIAQYPPHLYSYPYHVPVPVPHTTLRPVDTVLGGMYMGSGENGMMVKERVDCHGGFMGYQHPVSSEETITNLSIMNPKTDRVLEEEMDRERRLSRQSYRIELENELRMLAEENYDDYRPRNSFAQSQRRMSHQGRCSLAEERGEEEQKVNREGVCHDDGDDDEVDDGEELELEMRRRSYVEYPPYGGDGVVILGWGWYLSRLWHALTDRLRPASAQARDALRGKFVTSLVTIVLEAILLQRHLAMTASLAGSGSDISVGAFEISSFRPLTIYYTIFILATVFGFGILWDAAIHKNSLQVIAFTIFEWCVVSYSGLQIWQHDQLMKDIGIPAETLVRLGDPTTKVFLLSQLAVQIAAAIGITSLTWRLYSEFGWLVFQKLGADVSLRKMMKEYRLLFTLLKLDAFFFFVYALQVATLTDKHWVKGLVEVAFAIPLSSILIGLGFCALRKESKVTMLGFIACLVLLIGYMVYQLDMLWQDLTGNPETDPYFFSRKTMTVFAALTLFMTILAVWNSIAMYFNFNKGFKEAMAQYRIRRSGTIRSVSTAPSSFRRHQPKSGLFRLGSKDARSRTGRGSIRTLGAVNEIPFMGPIKQSPIPIPSSLVTPLPTPMLATAKPPLSMLPERSKSLRASVLQRQQSLLRERYTNDLPIGCGGGGGGQGSRAKNGKSLEDDFGYGFGYLGLGQPTGVVSERWQIE</sequence>
<gene>
    <name evidence="3" type="ORF">BGW38_006275</name>
</gene>
<feature type="region of interest" description="Disordered" evidence="1">
    <location>
        <begin position="680"/>
        <end position="722"/>
    </location>
</feature>
<feature type="compositionally biased region" description="Polar residues" evidence="1">
    <location>
        <begin position="1"/>
        <end position="15"/>
    </location>
</feature>
<feature type="region of interest" description="Disordered" evidence="1">
    <location>
        <begin position="421"/>
        <end position="659"/>
    </location>
</feature>
<feature type="compositionally biased region" description="Basic and acidic residues" evidence="1">
    <location>
        <begin position="164"/>
        <end position="173"/>
    </location>
</feature>
<name>A0A9P6KJ11_9FUNG</name>
<dbReference type="Proteomes" id="UP000780801">
    <property type="component" value="Unassembled WGS sequence"/>
</dbReference>
<reference evidence="3" key="1">
    <citation type="journal article" date="2020" name="Fungal Divers.">
        <title>Resolving the Mortierellaceae phylogeny through synthesis of multi-gene phylogenetics and phylogenomics.</title>
        <authorList>
            <person name="Vandepol N."/>
            <person name="Liber J."/>
            <person name="Desiro A."/>
            <person name="Na H."/>
            <person name="Kennedy M."/>
            <person name="Barry K."/>
            <person name="Grigoriev I.V."/>
            <person name="Miller A.N."/>
            <person name="O'Donnell K."/>
            <person name="Stajich J.E."/>
            <person name="Bonito G."/>
        </authorList>
    </citation>
    <scope>NUCLEOTIDE SEQUENCE</scope>
    <source>
        <strain evidence="3">KOD1015</strain>
    </source>
</reference>
<dbReference type="GO" id="GO:0005794">
    <property type="term" value="C:Golgi apparatus"/>
    <property type="evidence" value="ECO:0007669"/>
    <property type="project" value="TreeGrafter"/>
</dbReference>
<dbReference type="OrthoDB" id="2448307at2759"/>
<feature type="compositionally biased region" description="Polar residues" evidence="1">
    <location>
        <begin position="141"/>
        <end position="152"/>
    </location>
</feature>
<proteinExistence type="predicted"/>
<feature type="compositionally biased region" description="Basic and acidic residues" evidence="1">
    <location>
        <begin position="498"/>
        <end position="517"/>
    </location>
</feature>
<feature type="transmembrane region" description="Helical" evidence="2">
    <location>
        <begin position="1145"/>
        <end position="1164"/>
    </location>
</feature>
<evidence type="ECO:0000256" key="2">
    <source>
        <dbReference type="SAM" id="Phobius"/>
    </source>
</evidence>